<keyword evidence="4" id="KW-1185">Reference proteome</keyword>
<dbReference type="OrthoDB" id="5958943at2759"/>
<reference evidence="3" key="2">
    <citation type="submission" date="2015-06" db="UniProtKB">
        <authorList>
            <consortium name="EnsemblMetazoa"/>
        </authorList>
    </citation>
    <scope>IDENTIFICATION</scope>
</reference>
<sequence length="317" mass="36063">MTEIIENAIDAQLVKSIEGIPFVCLFSILCFGQKLIGLKRDGPETCLNYDHPSGSSSLKCSAGFKFETLNDTNFHTVAIYGNHYYDSDKLNKLSAKNFILKDLKLDSSQEWEKSGTKFEVREMRQSLTLMDVKLSSYTNRLHFYHIYIERSDLSTVGSISAANLPPKLRTLSLVSCLIKDLPLGIFSHTKSLEMLTITRNSLTSFKPSFFSKFGLVSLWSLDLSFNKIDHIHEDFVVYFPNLAEINLQSNHLQILPEQPFLRKWIDIDIVNLDANALICEKLLWSTGFKPHPIFFDSAECNLEDFSQISLGSLSRIK</sequence>
<dbReference type="InterPro" id="IPR050333">
    <property type="entry name" value="SLRP"/>
</dbReference>
<keyword evidence="1" id="KW-0433">Leucine-rich repeat</keyword>
<evidence type="ECO:0000256" key="2">
    <source>
        <dbReference type="ARBA" id="ARBA00022737"/>
    </source>
</evidence>
<dbReference type="InterPro" id="IPR032675">
    <property type="entry name" value="LRR_dom_sf"/>
</dbReference>
<dbReference type="Pfam" id="PF13855">
    <property type="entry name" value="LRR_8"/>
    <property type="match status" value="1"/>
</dbReference>
<accession>T1K3V4</accession>
<gene>
    <name evidence="3" type="primary">107360338</name>
</gene>
<proteinExistence type="predicted"/>
<dbReference type="AlphaFoldDB" id="T1K3V4"/>
<dbReference type="SUPFAM" id="SSF52058">
    <property type="entry name" value="L domain-like"/>
    <property type="match status" value="1"/>
</dbReference>
<organism evidence="3 4">
    <name type="scientific">Tetranychus urticae</name>
    <name type="common">Two-spotted spider mite</name>
    <dbReference type="NCBI Taxonomy" id="32264"/>
    <lineage>
        <taxon>Eukaryota</taxon>
        <taxon>Metazoa</taxon>
        <taxon>Ecdysozoa</taxon>
        <taxon>Arthropoda</taxon>
        <taxon>Chelicerata</taxon>
        <taxon>Arachnida</taxon>
        <taxon>Acari</taxon>
        <taxon>Acariformes</taxon>
        <taxon>Trombidiformes</taxon>
        <taxon>Prostigmata</taxon>
        <taxon>Eleutherengona</taxon>
        <taxon>Raphignathae</taxon>
        <taxon>Tetranychoidea</taxon>
        <taxon>Tetranychidae</taxon>
        <taxon>Tetranychus</taxon>
    </lineage>
</organism>
<reference evidence="4" key="1">
    <citation type="submission" date="2011-08" db="EMBL/GenBank/DDBJ databases">
        <authorList>
            <person name="Rombauts S."/>
        </authorList>
    </citation>
    <scope>NUCLEOTIDE SEQUENCE</scope>
    <source>
        <strain evidence="4">London</strain>
    </source>
</reference>
<dbReference type="Gene3D" id="3.80.10.10">
    <property type="entry name" value="Ribonuclease Inhibitor"/>
    <property type="match status" value="1"/>
</dbReference>
<dbReference type="EMBL" id="CAEY01001560">
    <property type="status" value="NOT_ANNOTATED_CDS"/>
    <property type="molecule type" value="Genomic_DNA"/>
</dbReference>
<keyword evidence="2" id="KW-0677">Repeat</keyword>
<dbReference type="STRING" id="32264.T1K3V4"/>
<dbReference type="Proteomes" id="UP000015104">
    <property type="component" value="Unassembled WGS sequence"/>
</dbReference>
<evidence type="ECO:0000313" key="4">
    <source>
        <dbReference type="Proteomes" id="UP000015104"/>
    </source>
</evidence>
<dbReference type="PANTHER" id="PTHR45712">
    <property type="entry name" value="AGAP008170-PA"/>
    <property type="match status" value="1"/>
</dbReference>
<evidence type="ECO:0000256" key="1">
    <source>
        <dbReference type="ARBA" id="ARBA00022614"/>
    </source>
</evidence>
<dbReference type="PANTHER" id="PTHR45712:SF22">
    <property type="entry name" value="INSULIN-LIKE GROWTH FACTOR-BINDING PROTEIN COMPLEX ACID LABILE SUBUNIT"/>
    <property type="match status" value="1"/>
</dbReference>
<evidence type="ECO:0000313" key="3">
    <source>
        <dbReference type="EnsemblMetazoa" id="tetur05g00370.1"/>
    </source>
</evidence>
<protein>
    <submittedName>
        <fullName evidence="3">Uncharacterized protein</fullName>
    </submittedName>
</protein>
<dbReference type="HOGENOM" id="CLU_866945_0_0_1"/>
<name>T1K3V4_TETUR</name>
<dbReference type="EnsemblMetazoa" id="tetur05g00370.1">
    <property type="protein sequence ID" value="tetur05g00370.1"/>
    <property type="gene ID" value="tetur05g00370"/>
</dbReference>
<dbReference type="InterPro" id="IPR003591">
    <property type="entry name" value="Leu-rich_rpt_typical-subtyp"/>
</dbReference>
<dbReference type="InterPro" id="IPR001611">
    <property type="entry name" value="Leu-rich_rpt"/>
</dbReference>
<dbReference type="SMART" id="SM00369">
    <property type="entry name" value="LRR_TYP"/>
    <property type="match status" value="3"/>
</dbReference>